<evidence type="ECO:0000313" key="4">
    <source>
        <dbReference type="Proteomes" id="UP000759537"/>
    </source>
</evidence>
<keyword evidence="2" id="KW-1133">Transmembrane helix</keyword>
<protein>
    <submittedName>
        <fullName evidence="3">Uncharacterized protein</fullName>
    </submittedName>
</protein>
<dbReference type="EMBL" id="WHVB01000049">
    <property type="protein sequence ID" value="KAF8465166.1"/>
    <property type="molecule type" value="Genomic_DNA"/>
</dbReference>
<dbReference type="Proteomes" id="UP000759537">
    <property type="component" value="Unassembled WGS sequence"/>
</dbReference>
<feature type="region of interest" description="Disordered" evidence="1">
    <location>
        <begin position="1"/>
        <end position="28"/>
    </location>
</feature>
<keyword evidence="2" id="KW-0812">Transmembrane</keyword>
<reference evidence="3" key="1">
    <citation type="submission" date="2019-10" db="EMBL/GenBank/DDBJ databases">
        <authorList>
            <consortium name="DOE Joint Genome Institute"/>
            <person name="Kuo A."/>
            <person name="Miyauchi S."/>
            <person name="Kiss E."/>
            <person name="Drula E."/>
            <person name="Kohler A."/>
            <person name="Sanchez-Garcia M."/>
            <person name="Andreopoulos B."/>
            <person name="Barry K.W."/>
            <person name="Bonito G."/>
            <person name="Buee M."/>
            <person name="Carver A."/>
            <person name="Chen C."/>
            <person name="Cichocki N."/>
            <person name="Clum A."/>
            <person name="Culley D."/>
            <person name="Crous P.W."/>
            <person name="Fauchery L."/>
            <person name="Girlanda M."/>
            <person name="Hayes R."/>
            <person name="Keri Z."/>
            <person name="LaButti K."/>
            <person name="Lipzen A."/>
            <person name="Lombard V."/>
            <person name="Magnuson J."/>
            <person name="Maillard F."/>
            <person name="Morin E."/>
            <person name="Murat C."/>
            <person name="Nolan M."/>
            <person name="Ohm R."/>
            <person name="Pangilinan J."/>
            <person name="Pereira M."/>
            <person name="Perotto S."/>
            <person name="Peter M."/>
            <person name="Riley R."/>
            <person name="Sitrit Y."/>
            <person name="Stielow B."/>
            <person name="Szollosi G."/>
            <person name="Zifcakova L."/>
            <person name="Stursova M."/>
            <person name="Spatafora J.W."/>
            <person name="Tedersoo L."/>
            <person name="Vaario L.-M."/>
            <person name="Yamada A."/>
            <person name="Yan M."/>
            <person name="Wang P."/>
            <person name="Xu J."/>
            <person name="Bruns T."/>
            <person name="Baldrian P."/>
            <person name="Vilgalys R."/>
            <person name="Henrissat B."/>
            <person name="Grigoriev I.V."/>
            <person name="Hibbett D."/>
            <person name="Nagy L.G."/>
            <person name="Martin F.M."/>
        </authorList>
    </citation>
    <scope>NUCLEOTIDE SEQUENCE</scope>
    <source>
        <strain evidence="3">Prilba</strain>
    </source>
</reference>
<dbReference type="AlphaFoldDB" id="A0A9P5JVA8"/>
<feature type="transmembrane region" description="Helical" evidence="2">
    <location>
        <begin position="51"/>
        <end position="70"/>
    </location>
</feature>
<comment type="caution">
    <text evidence="3">The sequence shown here is derived from an EMBL/GenBank/DDBJ whole genome shotgun (WGS) entry which is preliminary data.</text>
</comment>
<gene>
    <name evidence="3" type="ORF">DFH94DRAFT_784111</name>
</gene>
<evidence type="ECO:0000313" key="3">
    <source>
        <dbReference type="EMBL" id="KAF8465166.1"/>
    </source>
</evidence>
<proteinExistence type="predicted"/>
<keyword evidence="4" id="KW-1185">Reference proteome</keyword>
<organism evidence="3 4">
    <name type="scientific">Russula ochroleuca</name>
    <dbReference type="NCBI Taxonomy" id="152965"/>
    <lineage>
        <taxon>Eukaryota</taxon>
        <taxon>Fungi</taxon>
        <taxon>Dikarya</taxon>
        <taxon>Basidiomycota</taxon>
        <taxon>Agaricomycotina</taxon>
        <taxon>Agaricomycetes</taxon>
        <taxon>Russulales</taxon>
        <taxon>Russulaceae</taxon>
        <taxon>Russula</taxon>
    </lineage>
</organism>
<keyword evidence="2" id="KW-0472">Membrane</keyword>
<evidence type="ECO:0000256" key="2">
    <source>
        <dbReference type="SAM" id="Phobius"/>
    </source>
</evidence>
<sequence>MTFILLTQPHHHQGGKAGPRDNVRTNHTRGTTVPKIQRDSRARYALDTSQYFGGLSFGSALGAALRWPHLMLWKVFALRCMLDVVELLCVDAVVLVGLWLGIGRIVIRITRVFAFPCRGRA</sequence>
<accession>A0A9P5JVA8</accession>
<name>A0A9P5JVA8_9AGAM</name>
<evidence type="ECO:0000256" key="1">
    <source>
        <dbReference type="SAM" id="MobiDB-lite"/>
    </source>
</evidence>
<reference evidence="3" key="2">
    <citation type="journal article" date="2020" name="Nat. Commun.">
        <title>Large-scale genome sequencing of mycorrhizal fungi provides insights into the early evolution of symbiotic traits.</title>
        <authorList>
            <person name="Miyauchi S."/>
            <person name="Kiss E."/>
            <person name="Kuo A."/>
            <person name="Drula E."/>
            <person name="Kohler A."/>
            <person name="Sanchez-Garcia M."/>
            <person name="Morin E."/>
            <person name="Andreopoulos B."/>
            <person name="Barry K.W."/>
            <person name="Bonito G."/>
            <person name="Buee M."/>
            <person name="Carver A."/>
            <person name="Chen C."/>
            <person name="Cichocki N."/>
            <person name="Clum A."/>
            <person name="Culley D."/>
            <person name="Crous P.W."/>
            <person name="Fauchery L."/>
            <person name="Girlanda M."/>
            <person name="Hayes R.D."/>
            <person name="Keri Z."/>
            <person name="LaButti K."/>
            <person name="Lipzen A."/>
            <person name="Lombard V."/>
            <person name="Magnuson J."/>
            <person name="Maillard F."/>
            <person name="Murat C."/>
            <person name="Nolan M."/>
            <person name="Ohm R.A."/>
            <person name="Pangilinan J."/>
            <person name="Pereira M.F."/>
            <person name="Perotto S."/>
            <person name="Peter M."/>
            <person name="Pfister S."/>
            <person name="Riley R."/>
            <person name="Sitrit Y."/>
            <person name="Stielow J.B."/>
            <person name="Szollosi G."/>
            <person name="Zifcakova L."/>
            <person name="Stursova M."/>
            <person name="Spatafora J.W."/>
            <person name="Tedersoo L."/>
            <person name="Vaario L.M."/>
            <person name="Yamada A."/>
            <person name="Yan M."/>
            <person name="Wang P."/>
            <person name="Xu J."/>
            <person name="Bruns T."/>
            <person name="Baldrian P."/>
            <person name="Vilgalys R."/>
            <person name="Dunand C."/>
            <person name="Henrissat B."/>
            <person name="Grigoriev I.V."/>
            <person name="Hibbett D."/>
            <person name="Nagy L.G."/>
            <person name="Martin F.M."/>
        </authorList>
    </citation>
    <scope>NUCLEOTIDE SEQUENCE</scope>
    <source>
        <strain evidence="3">Prilba</strain>
    </source>
</reference>
<feature type="transmembrane region" description="Helical" evidence="2">
    <location>
        <begin position="76"/>
        <end position="102"/>
    </location>
</feature>